<protein>
    <submittedName>
        <fullName evidence="2">(northern house mosquito) hypothetical protein</fullName>
    </submittedName>
</protein>
<proteinExistence type="predicted"/>
<dbReference type="AlphaFoldDB" id="A0A8D8CFA3"/>
<reference evidence="2" key="1">
    <citation type="submission" date="2021-05" db="EMBL/GenBank/DDBJ databases">
        <authorList>
            <person name="Alioto T."/>
            <person name="Alioto T."/>
            <person name="Gomez Garrido J."/>
        </authorList>
    </citation>
    <scope>NUCLEOTIDE SEQUENCE</scope>
</reference>
<evidence type="ECO:0000256" key="1">
    <source>
        <dbReference type="SAM" id="MobiDB-lite"/>
    </source>
</evidence>
<accession>A0A8D8CFA3</accession>
<feature type="region of interest" description="Disordered" evidence="1">
    <location>
        <begin position="38"/>
        <end position="58"/>
    </location>
</feature>
<evidence type="ECO:0000313" key="2">
    <source>
        <dbReference type="EMBL" id="CAG6490420.1"/>
    </source>
</evidence>
<organism evidence="2">
    <name type="scientific">Culex pipiens</name>
    <name type="common">House mosquito</name>
    <dbReference type="NCBI Taxonomy" id="7175"/>
    <lineage>
        <taxon>Eukaryota</taxon>
        <taxon>Metazoa</taxon>
        <taxon>Ecdysozoa</taxon>
        <taxon>Arthropoda</taxon>
        <taxon>Hexapoda</taxon>
        <taxon>Insecta</taxon>
        <taxon>Pterygota</taxon>
        <taxon>Neoptera</taxon>
        <taxon>Endopterygota</taxon>
        <taxon>Diptera</taxon>
        <taxon>Nematocera</taxon>
        <taxon>Culicoidea</taxon>
        <taxon>Culicidae</taxon>
        <taxon>Culicinae</taxon>
        <taxon>Culicini</taxon>
        <taxon>Culex</taxon>
        <taxon>Culex</taxon>
    </lineage>
</organism>
<feature type="compositionally biased region" description="Acidic residues" evidence="1">
    <location>
        <begin position="48"/>
        <end position="58"/>
    </location>
</feature>
<name>A0A8D8CFA3_CULPI</name>
<dbReference type="EMBL" id="HBUE01115517">
    <property type="protein sequence ID" value="CAG6490420.1"/>
    <property type="molecule type" value="Transcribed_RNA"/>
</dbReference>
<sequence>MTEEKKKIVKKVVKKKVEEAPPPPPPEEIQQALEELEVKQEEVIPDVPSEDEPEPEYPDEEEINKFELLHEFEKKTEDYLNNFDDLVENRARCRSMYLKLLNPLRESIVALLLRYIQNDLPRDDYLYQHIKCCDETPEPLNREDFEAHYKEVHKQANKGIEVLEEPIIKDYHRAVKMYLARGVVSNVELMFKLRRLLRKTNTVLLEQ</sequence>